<sequence length="105" mass="11578">MNQRMIRMLKGAKAAVIAGDAHEALRIIEGFSQLAERIGVPEEDREFLERQLGELRYLAEASVSGAKRAIEQVAAIMQAARSLQTYDETGRKQSTTTAAPSAQRF</sequence>
<reference evidence="2 3" key="1">
    <citation type="submission" date="2021-01" db="EMBL/GenBank/DDBJ databases">
        <title>Biogeographic distribution of Paracoccus.</title>
        <authorList>
            <person name="Hollensteiner J."/>
            <person name="Leineberger J."/>
            <person name="Brinkhoff T."/>
            <person name="Daniel R."/>
        </authorList>
    </citation>
    <scope>NUCLEOTIDE SEQUENCE [LARGE SCALE GENOMIC DNA]</scope>
    <source>
        <strain evidence="2 3">KCTC 22803</strain>
    </source>
</reference>
<feature type="region of interest" description="Disordered" evidence="1">
    <location>
        <begin position="85"/>
        <end position="105"/>
    </location>
</feature>
<dbReference type="Proteomes" id="UP001219349">
    <property type="component" value="Chromosome"/>
</dbReference>
<name>A0ABY7SH55_9RHOB</name>
<proteinExistence type="predicted"/>
<gene>
    <name evidence="2" type="ORF">JHX87_12660</name>
</gene>
<evidence type="ECO:0000256" key="1">
    <source>
        <dbReference type="SAM" id="MobiDB-lite"/>
    </source>
</evidence>
<keyword evidence="3" id="KW-1185">Reference proteome</keyword>
<accession>A0ABY7SH55</accession>
<evidence type="ECO:0000313" key="3">
    <source>
        <dbReference type="Proteomes" id="UP001219349"/>
    </source>
</evidence>
<organism evidence="2 3">
    <name type="scientific">Paracoccus fistulariae</name>
    <dbReference type="NCBI Taxonomy" id="658446"/>
    <lineage>
        <taxon>Bacteria</taxon>
        <taxon>Pseudomonadati</taxon>
        <taxon>Pseudomonadota</taxon>
        <taxon>Alphaproteobacteria</taxon>
        <taxon>Rhodobacterales</taxon>
        <taxon>Paracoccaceae</taxon>
        <taxon>Paracoccus</taxon>
    </lineage>
</organism>
<dbReference type="RefSeq" id="WP_271884054.1">
    <property type="nucleotide sequence ID" value="NZ_CP067136.1"/>
</dbReference>
<protein>
    <submittedName>
        <fullName evidence="2">Uncharacterized protein</fullName>
    </submittedName>
</protein>
<dbReference type="EMBL" id="CP067136">
    <property type="protein sequence ID" value="WCR06343.1"/>
    <property type="molecule type" value="Genomic_DNA"/>
</dbReference>
<evidence type="ECO:0000313" key="2">
    <source>
        <dbReference type="EMBL" id="WCR06343.1"/>
    </source>
</evidence>